<comment type="caution">
    <text evidence="1">The sequence shown here is derived from an EMBL/GenBank/DDBJ whole genome shotgun (WGS) entry which is preliminary data.</text>
</comment>
<protein>
    <submittedName>
        <fullName evidence="1">Uncharacterized protein</fullName>
    </submittedName>
</protein>
<dbReference type="EMBL" id="JAUTXU010000274">
    <property type="protein sequence ID" value="KAK3691150.1"/>
    <property type="molecule type" value="Genomic_DNA"/>
</dbReference>
<evidence type="ECO:0000313" key="1">
    <source>
        <dbReference type="EMBL" id="KAK3691150.1"/>
    </source>
</evidence>
<proteinExistence type="predicted"/>
<name>A0ACC3MFZ2_9PEZI</name>
<sequence>MDRQDCEDDESLYFENYAPAAARDAQHKRESILRNVGDLKLVLKDGGGSEVQKILSLVEQDLNDQKHFLDLVAGPSDASTISQQVFDTPELLEHILLYLHNPDLLRAYSISRQFNATIEGSPKIQRQLGLQATAQGDITLPLQAVSGFTIFTDRNRYHKSSSSSGLLIGIKASRHIPRLGSRSRSMLICQPPIENIKVFTSCCTSGGHRGGTFDTPLEFLHAKSGSAGLTAGDLVDAVERLAPEHSKCPDAPPYHHDEKGVVNVRFTFAADLDVDDTEPLVQTRRRRLKQKEENRRRQALRSETVAHYISAKRLAREKGQLIPTLEEYQASEGRNT</sequence>
<accession>A0ACC3MFZ2</accession>
<dbReference type="Proteomes" id="UP001281147">
    <property type="component" value="Unassembled WGS sequence"/>
</dbReference>
<reference evidence="1" key="1">
    <citation type="submission" date="2023-07" db="EMBL/GenBank/DDBJ databases">
        <title>Black Yeasts Isolated from many extreme environments.</title>
        <authorList>
            <person name="Coleine C."/>
            <person name="Stajich J.E."/>
            <person name="Selbmann L."/>
        </authorList>
    </citation>
    <scope>NUCLEOTIDE SEQUENCE</scope>
    <source>
        <strain evidence="1">CCFEE 5714</strain>
    </source>
</reference>
<keyword evidence="2" id="KW-1185">Reference proteome</keyword>
<evidence type="ECO:0000313" key="2">
    <source>
        <dbReference type="Proteomes" id="UP001281147"/>
    </source>
</evidence>
<organism evidence="1 2">
    <name type="scientific">Vermiconidia calcicola</name>
    <dbReference type="NCBI Taxonomy" id="1690605"/>
    <lineage>
        <taxon>Eukaryota</taxon>
        <taxon>Fungi</taxon>
        <taxon>Dikarya</taxon>
        <taxon>Ascomycota</taxon>
        <taxon>Pezizomycotina</taxon>
        <taxon>Dothideomycetes</taxon>
        <taxon>Dothideomycetidae</taxon>
        <taxon>Mycosphaerellales</taxon>
        <taxon>Extremaceae</taxon>
        <taxon>Vermiconidia</taxon>
    </lineage>
</organism>
<gene>
    <name evidence="1" type="ORF">LTR37_018854</name>
</gene>